<comment type="caution">
    <text evidence="3">The sequence shown here is derived from an EMBL/GenBank/DDBJ whole genome shotgun (WGS) entry which is preliminary data.</text>
</comment>
<dbReference type="PANTHER" id="PTHR42760">
    <property type="entry name" value="SHORT-CHAIN DEHYDROGENASES/REDUCTASES FAMILY MEMBER"/>
    <property type="match status" value="1"/>
</dbReference>
<dbReference type="InterPro" id="IPR002347">
    <property type="entry name" value="SDR_fam"/>
</dbReference>
<gene>
    <name evidence="3" type="ORF">LK12_09905</name>
</gene>
<dbReference type="FunFam" id="3.40.50.720:FF:000084">
    <property type="entry name" value="Short-chain dehydrogenase reductase"/>
    <property type="match status" value="1"/>
</dbReference>
<reference evidence="3 4" key="1">
    <citation type="submission" date="2014-10" db="EMBL/GenBank/DDBJ databases">
        <title>Genome sequence of Novosphingobium malaysiense MUSC 273(T).</title>
        <authorList>
            <person name="Lee L.-H."/>
        </authorList>
    </citation>
    <scope>NUCLEOTIDE SEQUENCE [LARGE SCALE GENOMIC DNA]</scope>
    <source>
        <strain evidence="3 4">MUSC 273</strain>
    </source>
</reference>
<dbReference type="PROSITE" id="PS00061">
    <property type="entry name" value="ADH_SHORT"/>
    <property type="match status" value="1"/>
</dbReference>
<dbReference type="OrthoDB" id="9793325at2"/>
<dbReference type="InterPro" id="IPR020904">
    <property type="entry name" value="Sc_DH/Rdtase_CS"/>
</dbReference>
<dbReference type="Gene3D" id="3.40.50.720">
    <property type="entry name" value="NAD(P)-binding Rossmann-like Domain"/>
    <property type="match status" value="1"/>
</dbReference>
<evidence type="ECO:0000256" key="1">
    <source>
        <dbReference type="ARBA" id="ARBA00006484"/>
    </source>
</evidence>
<name>A0A0B1ZPJ7_9SPHN</name>
<dbReference type="Pfam" id="PF00106">
    <property type="entry name" value="adh_short"/>
    <property type="match status" value="1"/>
</dbReference>
<dbReference type="RefSeq" id="WP_039282970.1">
    <property type="nucleotide sequence ID" value="NZ_JTDI01000003.1"/>
</dbReference>
<evidence type="ECO:0000256" key="2">
    <source>
        <dbReference type="RuleBase" id="RU000363"/>
    </source>
</evidence>
<dbReference type="InterPro" id="IPR036291">
    <property type="entry name" value="NAD(P)-bd_dom_sf"/>
</dbReference>
<dbReference type="STRING" id="1348853.LK12_09905"/>
<evidence type="ECO:0000313" key="3">
    <source>
        <dbReference type="EMBL" id="KHK91209.1"/>
    </source>
</evidence>
<organism evidence="3 4">
    <name type="scientific">Novosphingobium malaysiense</name>
    <dbReference type="NCBI Taxonomy" id="1348853"/>
    <lineage>
        <taxon>Bacteria</taxon>
        <taxon>Pseudomonadati</taxon>
        <taxon>Pseudomonadota</taxon>
        <taxon>Alphaproteobacteria</taxon>
        <taxon>Sphingomonadales</taxon>
        <taxon>Sphingomonadaceae</taxon>
        <taxon>Novosphingobium</taxon>
    </lineage>
</organism>
<evidence type="ECO:0000313" key="4">
    <source>
        <dbReference type="Proteomes" id="UP000031057"/>
    </source>
</evidence>
<accession>A0A0B1ZPJ7</accession>
<dbReference type="EMBL" id="JTDI01000003">
    <property type="protein sequence ID" value="KHK91209.1"/>
    <property type="molecule type" value="Genomic_DNA"/>
</dbReference>
<dbReference type="GO" id="GO:0016616">
    <property type="term" value="F:oxidoreductase activity, acting on the CH-OH group of donors, NAD or NADP as acceptor"/>
    <property type="evidence" value="ECO:0007669"/>
    <property type="project" value="TreeGrafter"/>
</dbReference>
<proteinExistence type="inferred from homology"/>
<dbReference type="CDD" id="cd05233">
    <property type="entry name" value="SDR_c"/>
    <property type="match status" value="1"/>
</dbReference>
<dbReference type="PANTHER" id="PTHR42760:SF135">
    <property type="entry name" value="BLL7886 PROTEIN"/>
    <property type="match status" value="1"/>
</dbReference>
<sequence>MDCHLRDKVAIVTGATANIGRATTLDLAAEGAKVVAVGRDTEAGARLVADCKQRGASDAVFVAADMLDPASPAKILEAAEALGPVEVLVNNIGGNVDQGFFVDSDPAKWMADIDLNFGTVLRMTHAVLPGMIERKSGAIVNVGSTAALVGDYMLPVYSAAKGAVHSFTIVLAKELGQHGIRVNAVAPYATIPTDPAELSQGSRFNPENGMFSQGAASVSEEDRAIRQRRTFVGKPFASSDEISGLITFLASSRASFITGQVYPVDGGALL</sequence>
<keyword evidence="4" id="KW-1185">Reference proteome</keyword>
<comment type="similarity">
    <text evidence="1 2">Belongs to the short-chain dehydrogenases/reductases (SDR) family.</text>
</comment>
<dbReference type="GO" id="GO:0030497">
    <property type="term" value="P:fatty acid elongation"/>
    <property type="evidence" value="ECO:0007669"/>
    <property type="project" value="TreeGrafter"/>
</dbReference>
<protein>
    <submittedName>
        <fullName evidence="3">Short-chain dehydrogenase</fullName>
    </submittedName>
</protein>
<dbReference type="AlphaFoldDB" id="A0A0B1ZPJ7"/>
<dbReference type="Proteomes" id="UP000031057">
    <property type="component" value="Unassembled WGS sequence"/>
</dbReference>
<dbReference type="SUPFAM" id="SSF51735">
    <property type="entry name" value="NAD(P)-binding Rossmann-fold domains"/>
    <property type="match status" value="1"/>
</dbReference>
<dbReference type="PRINTS" id="PR00080">
    <property type="entry name" value="SDRFAMILY"/>
</dbReference>
<dbReference type="PRINTS" id="PR00081">
    <property type="entry name" value="GDHRDH"/>
</dbReference>